<protein>
    <submittedName>
        <fullName evidence="1">Uncharacterized protein</fullName>
    </submittedName>
</protein>
<sequence length="61" mass="6916">MALESLSPVEYERGYAEELNTRSRACWGFYTPQEVFHKLLPGGEADGEQGCFKVGAMRHQH</sequence>
<evidence type="ECO:0000313" key="2">
    <source>
        <dbReference type="Proteomes" id="UP000654947"/>
    </source>
</evidence>
<proteinExistence type="predicted"/>
<reference evidence="1 2" key="1">
    <citation type="journal article" date="2014" name="Int. J. Syst. Evol. Microbiol.">
        <title>Complete genome sequence of Corynebacterium casei LMG S-19264T (=DSM 44701T), isolated from a smear-ripened cheese.</title>
        <authorList>
            <consortium name="US DOE Joint Genome Institute (JGI-PGF)"/>
            <person name="Walter F."/>
            <person name="Albersmeier A."/>
            <person name="Kalinowski J."/>
            <person name="Ruckert C."/>
        </authorList>
    </citation>
    <scope>NUCLEOTIDE SEQUENCE [LARGE SCALE GENOMIC DNA]</scope>
    <source>
        <strain evidence="1 2">KCTC 19473</strain>
    </source>
</reference>
<dbReference type="AlphaFoldDB" id="A0A918XHV8"/>
<dbReference type="EMBL" id="BMXL01000020">
    <property type="protein sequence ID" value="GHD31377.1"/>
    <property type="molecule type" value="Genomic_DNA"/>
</dbReference>
<evidence type="ECO:0000313" key="1">
    <source>
        <dbReference type="EMBL" id="GHD31377.1"/>
    </source>
</evidence>
<gene>
    <name evidence="1" type="ORF">GCM10007147_34200</name>
</gene>
<comment type="caution">
    <text evidence="1">The sequence shown here is derived from an EMBL/GenBank/DDBJ whole genome shotgun (WGS) entry which is preliminary data.</text>
</comment>
<organism evidence="1 2">
    <name type="scientific">Nocardiopsis kunsanensis</name>
    <dbReference type="NCBI Taxonomy" id="141693"/>
    <lineage>
        <taxon>Bacteria</taxon>
        <taxon>Bacillati</taxon>
        <taxon>Actinomycetota</taxon>
        <taxon>Actinomycetes</taxon>
        <taxon>Streptosporangiales</taxon>
        <taxon>Nocardiopsidaceae</taxon>
        <taxon>Nocardiopsis</taxon>
    </lineage>
</organism>
<name>A0A918XHV8_9ACTN</name>
<dbReference type="Proteomes" id="UP000654947">
    <property type="component" value="Unassembled WGS sequence"/>
</dbReference>
<accession>A0A918XHV8</accession>
<keyword evidence="2" id="KW-1185">Reference proteome</keyword>